<accession>A0A1G7N4H2</accession>
<dbReference type="OrthoDB" id="9764149at2"/>
<proteinExistence type="predicted"/>
<dbReference type="Pfam" id="PF18614">
    <property type="entry name" value="RNase_II_C_S1"/>
    <property type="match status" value="1"/>
</dbReference>
<organism evidence="2 3">
    <name type="scientific">Terriglobus roseus</name>
    <dbReference type="NCBI Taxonomy" id="392734"/>
    <lineage>
        <taxon>Bacteria</taxon>
        <taxon>Pseudomonadati</taxon>
        <taxon>Acidobacteriota</taxon>
        <taxon>Terriglobia</taxon>
        <taxon>Terriglobales</taxon>
        <taxon>Acidobacteriaceae</taxon>
        <taxon>Terriglobus</taxon>
    </lineage>
</organism>
<dbReference type="Pfam" id="PF00773">
    <property type="entry name" value="RNB"/>
    <property type="match status" value="1"/>
</dbReference>
<dbReference type="GO" id="GO:0005829">
    <property type="term" value="C:cytosol"/>
    <property type="evidence" value="ECO:0007669"/>
    <property type="project" value="TreeGrafter"/>
</dbReference>
<dbReference type="InterPro" id="IPR012340">
    <property type="entry name" value="NA-bd_OB-fold"/>
</dbReference>
<evidence type="ECO:0000259" key="1">
    <source>
        <dbReference type="SMART" id="SM00955"/>
    </source>
</evidence>
<name>A0A1G7N4H2_9BACT</name>
<dbReference type="RefSeq" id="WP_083345853.1">
    <property type="nucleotide sequence ID" value="NZ_LT629690.1"/>
</dbReference>
<protein>
    <submittedName>
        <fullName evidence="2">Exoribonuclease-2</fullName>
    </submittedName>
</protein>
<dbReference type="EMBL" id="LT629690">
    <property type="protein sequence ID" value="SDF68831.1"/>
    <property type="molecule type" value="Genomic_DNA"/>
</dbReference>
<dbReference type="AlphaFoldDB" id="A0A1G7N4H2"/>
<dbReference type="InterPro" id="IPR001900">
    <property type="entry name" value="RNase_II/R"/>
</dbReference>
<dbReference type="SUPFAM" id="SSF50249">
    <property type="entry name" value="Nucleic acid-binding proteins"/>
    <property type="match status" value="1"/>
</dbReference>
<evidence type="ECO:0000313" key="2">
    <source>
        <dbReference type="EMBL" id="SDF68831.1"/>
    </source>
</evidence>
<dbReference type="Proteomes" id="UP000182427">
    <property type="component" value="Chromosome I"/>
</dbReference>
<evidence type="ECO:0000313" key="3">
    <source>
        <dbReference type="Proteomes" id="UP000182427"/>
    </source>
</evidence>
<dbReference type="GO" id="GO:0006402">
    <property type="term" value="P:mRNA catabolic process"/>
    <property type="evidence" value="ECO:0007669"/>
    <property type="project" value="TreeGrafter"/>
</dbReference>
<sequence>MHNHTPFNLTNAAAEEMKLQGFELTPFPGHQQQLADILAGNVKDHRKRTDLRGLAWSSIDNDTSRDLDQIEWAERLEDGGIRVRVGVADVTATVGKDTPIDKFAARQCATIYTAARNFPMLPIELSTGLTSLNPGEERQAMVAEFVVDGDGSVREQRIFPALVCNSAQLAYSHVGPWLVNPEHAVPPAIDPAILDQLRLQDEVAQRLRRHRQEAGALDFRRTESTPVVADGRVLSLEDVGRNRAMDLIEDLMIAANETAAHLLSQAHRSGLRRVVKSPERWQRIVDLVYVTSANLSHRVTLPAEPDAKPLNDFLCKQREHDPDHYPDLALAIIKLMGAGEYVVVHANDPYPPGHFALAANDYSHSTAPNRRFPDMVTQRVLHAMLDNAPAPYTDDELAAIADHCNERDKAGRKVERSMLKRAQALALGSRIGEHYRAVVTGAGRSGTFVRVLKPAVEGMLVHGAEGLDVGDRVNVKLVHTDPARAFIDFVRI</sequence>
<feature type="domain" description="RNB" evidence="1">
    <location>
        <begin position="48"/>
        <end position="387"/>
    </location>
</feature>
<gene>
    <name evidence="2" type="ORF">SAMN05444167_3003</name>
</gene>
<reference evidence="2 3" key="1">
    <citation type="submission" date="2016-10" db="EMBL/GenBank/DDBJ databases">
        <authorList>
            <person name="de Groot N.N."/>
        </authorList>
    </citation>
    <scope>NUCLEOTIDE SEQUENCE [LARGE SCALE GENOMIC DNA]</scope>
    <source>
        <strain evidence="2 3">GAS232</strain>
    </source>
</reference>
<keyword evidence="3" id="KW-1185">Reference proteome</keyword>
<dbReference type="InterPro" id="IPR040596">
    <property type="entry name" value="RNase_II_C_S1"/>
</dbReference>
<dbReference type="InterPro" id="IPR050180">
    <property type="entry name" value="RNR_Ribonuclease"/>
</dbReference>
<dbReference type="GO" id="GO:0003723">
    <property type="term" value="F:RNA binding"/>
    <property type="evidence" value="ECO:0007669"/>
    <property type="project" value="InterPro"/>
</dbReference>
<dbReference type="SMART" id="SM00955">
    <property type="entry name" value="RNB"/>
    <property type="match status" value="1"/>
</dbReference>
<dbReference type="PANTHER" id="PTHR23355">
    <property type="entry name" value="RIBONUCLEASE"/>
    <property type="match status" value="1"/>
</dbReference>
<dbReference type="GO" id="GO:0004540">
    <property type="term" value="F:RNA nuclease activity"/>
    <property type="evidence" value="ECO:0007669"/>
    <property type="project" value="InterPro"/>
</dbReference>
<dbReference type="PANTHER" id="PTHR23355:SF9">
    <property type="entry name" value="DIS3-LIKE EXONUCLEASE 2"/>
    <property type="match status" value="1"/>
</dbReference>